<evidence type="ECO:0008006" key="6">
    <source>
        <dbReference type="Google" id="ProtNLM"/>
    </source>
</evidence>
<dbReference type="AlphaFoldDB" id="A0A6A2YCH0"/>
<gene>
    <name evidence="4" type="ORF">F3Y22_tig00112114pilonHSYRG00169</name>
</gene>
<dbReference type="InterPro" id="IPR017451">
    <property type="entry name" value="F-box-assoc_interact_dom"/>
</dbReference>
<protein>
    <recommendedName>
        <fullName evidence="6">F-box domain-containing protein</fullName>
    </recommendedName>
</protein>
<dbReference type="PANTHER" id="PTHR31111:SF136">
    <property type="entry name" value="F-BOX ASSOCIATED DOMAIN-CONTAINING PROTEIN"/>
    <property type="match status" value="1"/>
</dbReference>
<dbReference type="InterPro" id="IPR013187">
    <property type="entry name" value="F-box-assoc_dom_typ3"/>
</dbReference>
<organism evidence="4 5">
    <name type="scientific">Hibiscus syriacus</name>
    <name type="common">Rose of Sharon</name>
    <dbReference type="NCBI Taxonomy" id="106335"/>
    <lineage>
        <taxon>Eukaryota</taxon>
        <taxon>Viridiplantae</taxon>
        <taxon>Streptophyta</taxon>
        <taxon>Embryophyta</taxon>
        <taxon>Tracheophyta</taxon>
        <taxon>Spermatophyta</taxon>
        <taxon>Magnoliopsida</taxon>
        <taxon>eudicotyledons</taxon>
        <taxon>Gunneridae</taxon>
        <taxon>Pentapetalae</taxon>
        <taxon>rosids</taxon>
        <taxon>malvids</taxon>
        <taxon>Malvales</taxon>
        <taxon>Malvaceae</taxon>
        <taxon>Malvoideae</taxon>
        <taxon>Hibiscus</taxon>
    </lineage>
</organism>
<dbReference type="Proteomes" id="UP000436088">
    <property type="component" value="Unassembled WGS sequence"/>
</dbReference>
<dbReference type="InterPro" id="IPR036047">
    <property type="entry name" value="F-box-like_dom_sf"/>
</dbReference>
<evidence type="ECO:0000259" key="3">
    <source>
        <dbReference type="Pfam" id="PF08268"/>
    </source>
</evidence>
<dbReference type="PANTHER" id="PTHR31111">
    <property type="entry name" value="BNAA05G37150D PROTEIN-RELATED"/>
    <property type="match status" value="1"/>
</dbReference>
<evidence type="ECO:0000256" key="1">
    <source>
        <dbReference type="SAM" id="Phobius"/>
    </source>
</evidence>
<dbReference type="Pfam" id="PF08268">
    <property type="entry name" value="FBA_3"/>
    <property type="match status" value="1"/>
</dbReference>
<feature type="transmembrane region" description="Helical" evidence="1">
    <location>
        <begin position="96"/>
        <end position="114"/>
    </location>
</feature>
<evidence type="ECO:0000313" key="5">
    <source>
        <dbReference type="Proteomes" id="UP000436088"/>
    </source>
</evidence>
<evidence type="ECO:0000259" key="2">
    <source>
        <dbReference type="Pfam" id="PF00646"/>
    </source>
</evidence>
<sequence>MKSSDRDFLCLDLLTEILKLPVKSIIRFNCVSKQWRHLFRNPDFVSRHFNIARKKKFLIVYYCEGTLDIPVVVMHLFVDQDLVAYRNMRRQLPPHFVNLFVFNFCVESGLICLFDRTKSRITISNPATREFKILPECNDGIPDKSYTFAHTLGFGLDPLSNDHKVVHIRSYVDEETNIQGPDHYAVYNMSTNSWRVIKHKESWLFECLGVCPNGSNACANGVYYWLTDYNILAFHLGREVFQLIESPCGGSFGRLLPLNDRISFWDTEMMDKSARTNEVWILNDESRWTKLLKIEPSPDFEKMFGFWKYGEVLAESATGEFVLCDLETHNSRQLGIKTRVRGDLLQVYTYEENLVSIKRD</sequence>
<keyword evidence="1" id="KW-1133">Transmembrane helix</keyword>
<dbReference type="SUPFAM" id="SSF81383">
    <property type="entry name" value="F-box domain"/>
    <property type="match status" value="1"/>
</dbReference>
<dbReference type="Pfam" id="PF00646">
    <property type="entry name" value="F-box"/>
    <property type="match status" value="1"/>
</dbReference>
<dbReference type="InterPro" id="IPR001810">
    <property type="entry name" value="F-box_dom"/>
</dbReference>
<evidence type="ECO:0000313" key="4">
    <source>
        <dbReference type="EMBL" id="KAE8670697.1"/>
    </source>
</evidence>
<reference evidence="4" key="1">
    <citation type="submission" date="2019-09" db="EMBL/GenBank/DDBJ databases">
        <title>Draft genome information of white flower Hibiscus syriacus.</title>
        <authorList>
            <person name="Kim Y.-M."/>
        </authorList>
    </citation>
    <scope>NUCLEOTIDE SEQUENCE [LARGE SCALE GENOMIC DNA]</scope>
    <source>
        <strain evidence="4">YM2019G1</strain>
    </source>
</reference>
<feature type="domain" description="F-box associated beta-propeller type 3" evidence="3">
    <location>
        <begin position="102"/>
        <end position="330"/>
    </location>
</feature>
<dbReference type="EMBL" id="VEPZ02001504">
    <property type="protein sequence ID" value="KAE8670697.1"/>
    <property type="molecule type" value="Genomic_DNA"/>
</dbReference>
<proteinExistence type="predicted"/>
<accession>A0A6A2YCH0</accession>
<dbReference type="NCBIfam" id="TIGR01640">
    <property type="entry name" value="F_box_assoc_1"/>
    <property type="match status" value="1"/>
</dbReference>
<keyword evidence="1" id="KW-0472">Membrane</keyword>
<keyword evidence="1" id="KW-0812">Transmembrane</keyword>
<comment type="caution">
    <text evidence="4">The sequence shown here is derived from an EMBL/GenBank/DDBJ whole genome shotgun (WGS) entry which is preliminary data.</text>
</comment>
<dbReference type="OrthoDB" id="1867629at2759"/>
<keyword evidence="5" id="KW-1185">Reference proteome</keyword>
<feature type="domain" description="F-box" evidence="2">
    <location>
        <begin position="9"/>
        <end position="44"/>
    </location>
</feature>
<name>A0A6A2YCH0_HIBSY</name>
<feature type="transmembrane region" description="Helical" evidence="1">
    <location>
        <begin position="57"/>
        <end position="76"/>
    </location>
</feature>